<sequence length="376" mass="42407">MEFDINVVNSENDQNILDRFDANYSELKLLSRIKLPSKIRRVGLTFNARPDDNIPESDNVSLEYDEPETIFAIRDALQSGGYDVVLLEADQDFMEKLKQNQVDFVFNIAEGIQGESRESHIPAMLEMMGIPYTGSGVLSQAISLSKTRTKEILTYYKIPTPKYQSFSNSTEKLEKKFKYPVIIKPDAEGSSVGITNGSVVLNEKHLRQQVEKVIQTFPGPALAEEFCSGREFTVGIIGNNPPKVLPIIEVTFDHLPSNMVKMDSYESKWIFDTIDNVNDPLRCPAKITPKLKQIIENIAIKTYTVLGCVDLCRIDIRLNKRGIPNVLEVNALPGLNPNPSFHSRFPYACAKAGISYDQMILTVFQAGLDRYRKKNM</sequence>
<comment type="subcellular location">
    <subcellularLocation>
        <location evidence="1">Cytoplasm</location>
    </subcellularLocation>
</comment>
<evidence type="ECO:0000313" key="12">
    <source>
        <dbReference type="EMBL" id="QEE16410.1"/>
    </source>
</evidence>
<evidence type="ECO:0000259" key="11">
    <source>
        <dbReference type="PROSITE" id="PS50975"/>
    </source>
</evidence>
<dbReference type="OrthoDB" id="1018at2157"/>
<gene>
    <name evidence="12" type="ORF">DSAG12_02240</name>
</gene>
<evidence type="ECO:0000313" key="13">
    <source>
        <dbReference type="Proteomes" id="UP000321408"/>
    </source>
</evidence>
<keyword evidence="13" id="KW-1185">Reference proteome</keyword>
<evidence type="ECO:0000256" key="1">
    <source>
        <dbReference type="ARBA" id="ARBA00004496"/>
    </source>
</evidence>
<dbReference type="GO" id="GO:0008716">
    <property type="term" value="F:D-alanine-D-alanine ligase activity"/>
    <property type="evidence" value="ECO:0007669"/>
    <property type="project" value="InterPro"/>
</dbReference>
<name>A0A5B9DCC8_9ARCH</name>
<keyword evidence="7" id="KW-0133">Cell shape</keyword>
<dbReference type="AlphaFoldDB" id="A0A5B9DCC8"/>
<dbReference type="GO" id="GO:0008360">
    <property type="term" value="P:regulation of cell shape"/>
    <property type="evidence" value="ECO:0007669"/>
    <property type="project" value="UniProtKB-KW"/>
</dbReference>
<keyword evidence="6 10" id="KW-0067">ATP-binding</keyword>
<keyword evidence="9" id="KW-0961">Cell wall biogenesis/degradation</keyword>
<dbReference type="PROSITE" id="PS50975">
    <property type="entry name" value="ATP_GRASP"/>
    <property type="match status" value="1"/>
</dbReference>
<dbReference type="Gene3D" id="3.40.50.20">
    <property type="match status" value="1"/>
</dbReference>
<dbReference type="Pfam" id="PF07478">
    <property type="entry name" value="Dala_Dala_lig_C"/>
    <property type="match status" value="1"/>
</dbReference>
<keyword evidence="8" id="KW-0573">Peptidoglycan synthesis</keyword>
<evidence type="ECO:0000256" key="7">
    <source>
        <dbReference type="ARBA" id="ARBA00022960"/>
    </source>
</evidence>
<dbReference type="Gene3D" id="3.30.1490.20">
    <property type="entry name" value="ATP-grasp fold, A domain"/>
    <property type="match status" value="1"/>
</dbReference>
<dbReference type="PANTHER" id="PTHR23132:SF23">
    <property type="entry name" value="D-ALANINE--D-ALANINE LIGASE B"/>
    <property type="match status" value="1"/>
</dbReference>
<dbReference type="GeneID" id="41330230"/>
<feature type="domain" description="ATP-grasp" evidence="11">
    <location>
        <begin position="150"/>
        <end position="365"/>
    </location>
</feature>
<evidence type="ECO:0000256" key="10">
    <source>
        <dbReference type="PROSITE-ProRule" id="PRU00409"/>
    </source>
</evidence>
<dbReference type="SUPFAM" id="SSF56059">
    <property type="entry name" value="Glutathione synthetase ATP-binding domain-like"/>
    <property type="match status" value="1"/>
</dbReference>
<dbReference type="PANTHER" id="PTHR23132">
    <property type="entry name" value="D-ALANINE--D-ALANINE LIGASE"/>
    <property type="match status" value="1"/>
</dbReference>
<dbReference type="GO" id="GO:0046872">
    <property type="term" value="F:metal ion binding"/>
    <property type="evidence" value="ECO:0007669"/>
    <property type="project" value="InterPro"/>
</dbReference>
<dbReference type="GO" id="GO:0005737">
    <property type="term" value="C:cytoplasm"/>
    <property type="evidence" value="ECO:0007669"/>
    <property type="project" value="UniProtKB-SubCell"/>
</dbReference>
<comment type="similarity">
    <text evidence="2">Belongs to the D-alanine--D-alanine ligase family.</text>
</comment>
<evidence type="ECO:0000256" key="5">
    <source>
        <dbReference type="ARBA" id="ARBA00022741"/>
    </source>
</evidence>
<dbReference type="Gene3D" id="3.30.470.20">
    <property type="entry name" value="ATP-grasp fold, B domain"/>
    <property type="match status" value="1"/>
</dbReference>
<dbReference type="GO" id="GO:0071555">
    <property type="term" value="P:cell wall organization"/>
    <property type="evidence" value="ECO:0007669"/>
    <property type="project" value="UniProtKB-KW"/>
</dbReference>
<dbReference type="SUPFAM" id="SSF52440">
    <property type="entry name" value="PreATP-grasp domain"/>
    <property type="match status" value="1"/>
</dbReference>
<organism evidence="12 13">
    <name type="scientific">Promethearchaeum syntrophicum</name>
    <dbReference type="NCBI Taxonomy" id="2594042"/>
    <lineage>
        <taxon>Archaea</taxon>
        <taxon>Promethearchaeati</taxon>
        <taxon>Promethearchaeota</taxon>
        <taxon>Promethearchaeia</taxon>
        <taxon>Promethearchaeales</taxon>
        <taxon>Promethearchaeaceae</taxon>
        <taxon>Promethearchaeum</taxon>
    </lineage>
</organism>
<keyword evidence="5 10" id="KW-0547">Nucleotide-binding</keyword>
<evidence type="ECO:0000256" key="4">
    <source>
        <dbReference type="ARBA" id="ARBA00022598"/>
    </source>
</evidence>
<dbReference type="EMBL" id="CP042905">
    <property type="protein sequence ID" value="QEE16410.1"/>
    <property type="molecule type" value="Genomic_DNA"/>
</dbReference>
<dbReference type="InterPro" id="IPR016185">
    <property type="entry name" value="PreATP-grasp_dom_sf"/>
</dbReference>
<proteinExistence type="inferred from homology"/>
<accession>A0A5B9DCC8</accession>
<dbReference type="InterPro" id="IPR013815">
    <property type="entry name" value="ATP_grasp_subdomain_1"/>
</dbReference>
<dbReference type="GO" id="GO:0005524">
    <property type="term" value="F:ATP binding"/>
    <property type="evidence" value="ECO:0007669"/>
    <property type="project" value="UniProtKB-UniRule"/>
</dbReference>
<evidence type="ECO:0000256" key="3">
    <source>
        <dbReference type="ARBA" id="ARBA00022490"/>
    </source>
</evidence>
<dbReference type="PROSITE" id="PS00844">
    <property type="entry name" value="DALA_DALA_LIGASE_2"/>
    <property type="match status" value="1"/>
</dbReference>
<keyword evidence="3" id="KW-0963">Cytoplasm</keyword>
<evidence type="ECO:0000256" key="2">
    <source>
        <dbReference type="ARBA" id="ARBA00010871"/>
    </source>
</evidence>
<dbReference type="InterPro" id="IPR011095">
    <property type="entry name" value="Dala_Dala_lig_C"/>
</dbReference>
<dbReference type="InterPro" id="IPR000291">
    <property type="entry name" value="D-Ala_lig_Van_CS"/>
</dbReference>
<dbReference type="KEGG" id="psyt:DSAG12_02240"/>
<evidence type="ECO:0000256" key="9">
    <source>
        <dbReference type="ARBA" id="ARBA00023316"/>
    </source>
</evidence>
<reference evidence="12 13" key="1">
    <citation type="journal article" date="2020" name="Nature">
        <title>Isolation of an archaeon at the prokaryote-eukaryote interface.</title>
        <authorList>
            <person name="Imachi H."/>
            <person name="Nobu M.K."/>
            <person name="Nakahara N."/>
            <person name="Morono Y."/>
            <person name="Ogawara M."/>
            <person name="Takaki Y."/>
            <person name="Takano Y."/>
            <person name="Uematsu K."/>
            <person name="Ikuta T."/>
            <person name="Ito M."/>
            <person name="Matsui Y."/>
            <person name="Miyazaki M."/>
            <person name="Murata K."/>
            <person name="Saito Y."/>
            <person name="Sakai S."/>
            <person name="Song C."/>
            <person name="Tasumi E."/>
            <person name="Yamanaka Y."/>
            <person name="Yamaguchi T."/>
            <person name="Kamagata Y."/>
            <person name="Tamaki H."/>
            <person name="Takai K."/>
        </authorList>
    </citation>
    <scope>NUCLEOTIDE SEQUENCE [LARGE SCALE GENOMIC DNA]</scope>
    <source>
        <strain evidence="12 13">MK-D1</strain>
    </source>
</reference>
<dbReference type="InterPro" id="IPR011761">
    <property type="entry name" value="ATP-grasp"/>
</dbReference>
<evidence type="ECO:0000256" key="8">
    <source>
        <dbReference type="ARBA" id="ARBA00022984"/>
    </source>
</evidence>
<dbReference type="Proteomes" id="UP000321408">
    <property type="component" value="Chromosome"/>
</dbReference>
<evidence type="ECO:0000256" key="6">
    <source>
        <dbReference type="ARBA" id="ARBA00022840"/>
    </source>
</evidence>
<protein>
    <submittedName>
        <fullName evidence="12">D-alanine--D-alanine ligase</fullName>
    </submittedName>
</protein>
<dbReference type="RefSeq" id="WP_147663291.1">
    <property type="nucleotide sequence ID" value="NZ_CP042905.2"/>
</dbReference>
<keyword evidence="4 12" id="KW-0436">Ligase</keyword>
<reference evidence="12 13" key="2">
    <citation type="journal article" date="2024" name="Int. J. Syst. Evol. Microbiol.">
        <title>Promethearchaeum syntrophicum gen. nov., sp. nov., an anaerobic, obligately syntrophic archaeon, the first isolate of the lineage 'Asgard' archaea, and proposal of the new archaeal phylum Promethearchaeota phyl. nov. and kingdom Promethearchaeati regn. nov.</title>
        <authorList>
            <person name="Imachi H."/>
            <person name="Nobu M.K."/>
            <person name="Kato S."/>
            <person name="Takaki Y."/>
            <person name="Miyazaki M."/>
            <person name="Miyata M."/>
            <person name="Ogawara M."/>
            <person name="Saito Y."/>
            <person name="Sakai S."/>
            <person name="Tahara Y.O."/>
            <person name="Takano Y."/>
            <person name="Tasumi E."/>
            <person name="Uematsu K."/>
            <person name="Yoshimura T."/>
            <person name="Itoh T."/>
            <person name="Ohkuma M."/>
            <person name="Takai K."/>
        </authorList>
    </citation>
    <scope>NUCLEOTIDE SEQUENCE [LARGE SCALE GENOMIC DNA]</scope>
    <source>
        <strain evidence="12 13">MK-D1</strain>
    </source>
</reference>